<dbReference type="Gene3D" id="1.10.287.130">
    <property type="match status" value="1"/>
</dbReference>
<evidence type="ECO:0000256" key="3">
    <source>
        <dbReference type="ARBA" id="ARBA00012438"/>
    </source>
</evidence>
<organism evidence="16 17">
    <name type="scientific">Vibrio furnissii</name>
    <dbReference type="NCBI Taxonomy" id="29494"/>
    <lineage>
        <taxon>Bacteria</taxon>
        <taxon>Pseudomonadati</taxon>
        <taxon>Pseudomonadota</taxon>
        <taxon>Gammaproteobacteria</taxon>
        <taxon>Vibrionales</taxon>
        <taxon>Vibrionaceae</taxon>
        <taxon>Vibrio</taxon>
    </lineage>
</organism>
<dbReference type="SUPFAM" id="SSF55874">
    <property type="entry name" value="ATPase domain of HSP90 chaperone/DNA topoisomerase II/histidine kinase"/>
    <property type="match status" value="1"/>
</dbReference>
<dbReference type="EMBL" id="LKHS01000009">
    <property type="protein sequence ID" value="KQH85860.1"/>
    <property type="molecule type" value="Genomic_DNA"/>
</dbReference>
<evidence type="ECO:0000256" key="13">
    <source>
        <dbReference type="ARBA" id="ARBA00023136"/>
    </source>
</evidence>
<dbReference type="PANTHER" id="PTHR45528">
    <property type="entry name" value="SENSOR HISTIDINE KINASE CPXA"/>
    <property type="match status" value="1"/>
</dbReference>
<keyword evidence="11 14" id="KW-1133">Transmembrane helix</keyword>
<evidence type="ECO:0000256" key="1">
    <source>
        <dbReference type="ARBA" id="ARBA00000085"/>
    </source>
</evidence>
<keyword evidence="7 14" id="KW-0812">Transmembrane</keyword>
<evidence type="ECO:0000256" key="5">
    <source>
        <dbReference type="ARBA" id="ARBA00022553"/>
    </source>
</evidence>
<evidence type="ECO:0000256" key="6">
    <source>
        <dbReference type="ARBA" id="ARBA00022679"/>
    </source>
</evidence>
<keyword evidence="9 16" id="KW-0418">Kinase</keyword>
<dbReference type="GO" id="GO:0005886">
    <property type="term" value="C:plasma membrane"/>
    <property type="evidence" value="ECO:0007669"/>
    <property type="project" value="UniProtKB-SubCell"/>
</dbReference>
<dbReference type="RefSeq" id="WP_055466129.1">
    <property type="nucleotide sequence ID" value="NZ_LKHS01000009.1"/>
</dbReference>
<evidence type="ECO:0000256" key="12">
    <source>
        <dbReference type="ARBA" id="ARBA00023012"/>
    </source>
</evidence>
<evidence type="ECO:0000313" key="17">
    <source>
        <dbReference type="Proteomes" id="UP000051221"/>
    </source>
</evidence>
<comment type="caution">
    <text evidence="16">The sequence shown here is derived from an EMBL/GenBank/DDBJ whole genome shotgun (WGS) entry which is preliminary data.</text>
</comment>
<dbReference type="InterPro" id="IPR003661">
    <property type="entry name" value="HisK_dim/P_dom"/>
</dbReference>
<evidence type="ECO:0000256" key="2">
    <source>
        <dbReference type="ARBA" id="ARBA00004651"/>
    </source>
</evidence>
<dbReference type="Gene3D" id="3.30.565.10">
    <property type="entry name" value="Histidine kinase-like ATPase, C-terminal domain"/>
    <property type="match status" value="1"/>
</dbReference>
<dbReference type="GO" id="GO:0005524">
    <property type="term" value="F:ATP binding"/>
    <property type="evidence" value="ECO:0007669"/>
    <property type="project" value="UniProtKB-KW"/>
</dbReference>
<reference evidence="16 17" key="1">
    <citation type="submission" date="2015-08" db="EMBL/GenBank/DDBJ databases">
        <title>Antibacterial properties of a collection of Vibrionaceae strains.</title>
        <authorList>
            <person name="Giubergia S."/>
        </authorList>
    </citation>
    <scope>NUCLEOTIDE SEQUENCE [LARGE SCALE GENOMIC DNA]</scope>
    <source>
        <strain evidence="16 17">S0821</strain>
    </source>
</reference>
<dbReference type="PROSITE" id="PS50109">
    <property type="entry name" value="HIS_KIN"/>
    <property type="match status" value="1"/>
</dbReference>
<evidence type="ECO:0000256" key="8">
    <source>
        <dbReference type="ARBA" id="ARBA00022741"/>
    </source>
</evidence>
<keyword evidence="10" id="KW-0067">ATP-binding</keyword>
<keyword evidence="8" id="KW-0547">Nucleotide-binding</keyword>
<protein>
    <recommendedName>
        <fullName evidence="3">histidine kinase</fullName>
        <ecNumber evidence="3">2.7.13.3</ecNumber>
    </recommendedName>
</protein>
<sequence length="423" mass="48859">MKLRRSLKIFFAFSVMAMGTITVLSYSTLAANYFEQGLDGGMRMTMLEIGHRAELLEGKPERMLGFQVARRWQDVQPEIRAEFAKPTEHLELLKHIDRPSWFSTPKRALFLMRYDQDRAETLYISRVVDDFNHPKFERDMPAGKWPHVIKLLSYGALGIVIFALCMMFLMQMVARPIERLWQWAKHLTPNQLNEPLPDFQYNELNRLADVVRSSLSTVEDSLRREQKFLAHASHELRTPIAVVRSNAELLAKLLDKPESLEKQKQVVERIVRAGVTMTDLTETLLWLNRGKESEPPLSEVNLQALIEQICQELHYLVRDKEVTVDVQLSAGQFLLPKTLCHIVLSNLIRNAYQHTLLGKVVITQRGSQVTIANHDHSGANAHDTLGFGLGLELTNRIIRHYAWPYHTIEHDHGRDVTINFRWQ</sequence>
<keyword evidence="6" id="KW-0808">Transferase</keyword>
<feature type="transmembrane region" description="Helical" evidence="14">
    <location>
        <begin position="151"/>
        <end position="170"/>
    </location>
</feature>
<evidence type="ECO:0000256" key="11">
    <source>
        <dbReference type="ARBA" id="ARBA00022989"/>
    </source>
</evidence>
<comment type="subcellular location">
    <subcellularLocation>
        <location evidence="2">Cell membrane</location>
        <topology evidence="2">Multi-pass membrane protein</topology>
    </subcellularLocation>
</comment>
<dbReference type="InParanoid" id="A0A0Q2XZT0"/>
<evidence type="ECO:0000256" key="4">
    <source>
        <dbReference type="ARBA" id="ARBA00022475"/>
    </source>
</evidence>
<dbReference type="InterPro" id="IPR050398">
    <property type="entry name" value="HssS/ArlS-like"/>
</dbReference>
<dbReference type="SMART" id="SM00388">
    <property type="entry name" value="HisKA"/>
    <property type="match status" value="1"/>
</dbReference>
<dbReference type="PANTHER" id="PTHR45528:SF1">
    <property type="entry name" value="SENSOR HISTIDINE KINASE CPXA"/>
    <property type="match status" value="1"/>
</dbReference>
<dbReference type="Pfam" id="PF00512">
    <property type="entry name" value="HisKA"/>
    <property type="match status" value="1"/>
</dbReference>
<accession>A0A0Q2XZT0</accession>
<dbReference type="AlphaFoldDB" id="A0A0Q2XZT0"/>
<dbReference type="EC" id="2.7.13.3" evidence="3"/>
<keyword evidence="13 14" id="KW-0472">Membrane</keyword>
<name>A0A0Q2XZT0_VIBFU</name>
<evidence type="ECO:0000256" key="14">
    <source>
        <dbReference type="SAM" id="Phobius"/>
    </source>
</evidence>
<feature type="transmembrane region" description="Helical" evidence="14">
    <location>
        <begin position="9"/>
        <end position="34"/>
    </location>
</feature>
<evidence type="ECO:0000259" key="15">
    <source>
        <dbReference type="PROSITE" id="PS50109"/>
    </source>
</evidence>
<keyword evidence="4" id="KW-1003">Cell membrane</keyword>
<dbReference type="SUPFAM" id="SSF47384">
    <property type="entry name" value="Homodimeric domain of signal transducing histidine kinase"/>
    <property type="match status" value="1"/>
</dbReference>
<keyword evidence="12" id="KW-0902">Two-component regulatory system</keyword>
<proteinExistence type="predicted"/>
<keyword evidence="5" id="KW-0597">Phosphoprotein</keyword>
<gene>
    <name evidence="16" type="ORF">AMR76_11305</name>
</gene>
<evidence type="ECO:0000313" key="16">
    <source>
        <dbReference type="EMBL" id="KQH85860.1"/>
    </source>
</evidence>
<dbReference type="GO" id="GO:0000155">
    <property type="term" value="F:phosphorelay sensor kinase activity"/>
    <property type="evidence" value="ECO:0007669"/>
    <property type="project" value="InterPro"/>
</dbReference>
<comment type="catalytic activity">
    <reaction evidence="1">
        <text>ATP + protein L-histidine = ADP + protein N-phospho-L-histidine.</text>
        <dbReference type="EC" id="2.7.13.3"/>
    </reaction>
</comment>
<evidence type="ECO:0000256" key="7">
    <source>
        <dbReference type="ARBA" id="ARBA00022692"/>
    </source>
</evidence>
<dbReference type="InterPro" id="IPR036890">
    <property type="entry name" value="HATPase_C_sf"/>
</dbReference>
<dbReference type="Proteomes" id="UP000051221">
    <property type="component" value="Unassembled WGS sequence"/>
</dbReference>
<dbReference type="InterPro" id="IPR036097">
    <property type="entry name" value="HisK_dim/P_sf"/>
</dbReference>
<dbReference type="CDD" id="cd00082">
    <property type="entry name" value="HisKA"/>
    <property type="match status" value="1"/>
</dbReference>
<keyword evidence="17" id="KW-1185">Reference proteome</keyword>
<evidence type="ECO:0000256" key="9">
    <source>
        <dbReference type="ARBA" id="ARBA00022777"/>
    </source>
</evidence>
<evidence type="ECO:0000256" key="10">
    <source>
        <dbReference type="ARBA" id="ARBA00022840"/>
    </source>
</evidence>
<feature type="domain" description="Histidine kinase" evidence="15">
    <location>
        <begin position="231"/>
        <end position="423"/>
    </location>
</feature>
<dbReference type="InterPro" id="IPR005467">
    <property type="entry name" value="His_kinase_dom"/>
</dbReference>